<dbReference type="Pfam" id="PF00498">
    <property type="entry name" value="FHA"/>
    <property type="match status" value="1"/>
</dbReference>
<evidence type="ECO:0000313" key="3">
    <source>
        <dbReference type="Proteomes" id="UP001607125"/>
    </source>
</evidence>
<accession>A0ABW7IJ13</accession>
<dbReference type="InterPro" id="IPR008984">
    <property type="entry name" value="SMAD_FHA_dom_sf"/>
</dbReference>
<evidence type="ECO:0000259" key="1">
    <source>
        <dbReference type="PROSITE" id="PS50006"/>
    </source>
</evidence>
<dbReference type="RefSeq" id="WP_063606244.1">
    <property type="nucleotide sequence ID" value="NZ_JAPQMW010000050.1"/>
</dbReference>
<reference evidence="2 3" key="1">
    <citation type="submission" date="2024-10" db="EMBL/GenBank/DDBJ databases">
        <authorList>
            <person name="Yibar A."/>
            <person name="Saticioglu I.B."/>
            <person name="Duman M."/>
            <person name="Ajmi N."/>
            <person name="Gurler F."/>
            <person name="Ay H."/>
            <person name="Onuk E."/>
            <person name="Guler S."/>
            <person name="Romalde J.L."/>
        </authorList>
    </citation>
    <scope>NUCLEOTIDE SEQUENCE [LARGE SCALE GENOMIC DNA]</scope>
    <source>
        <strain evidence="2 3">1-TCBS-B</strain>
    </source>
</reference>
<feature type="domain" description="FHA" evidence="1">
    <location>
        <begin position="28"/>
        <end position="78"/>
    </location>
</feature>
<dbReference type="InterPro" id="IPR000253">
    <property type="entry name" value="FHA_dom"/>
</dbReference>
<dbReference type="SUPFAM" id="SSF49879">
    <property type="entry name" value="SMAD/FHA domain"/>
    <property type="match status" value="1"/>
</dbReference>
<keyword evidence="3" id="KW-1185">Reference proteome</keyword>
<evidence type="ECO:0000313" key="2">
    <source>
        <dbReference type="EMBL" id="MFH0261009.1"/>
    </source>
</evidence>
<gene>
    <name evidence="2" type="ORF">ACGRH2_11435</name>
</gene>
<dbReference type="SMART" id="SM00240">
    <property type="entry name" value="FHA"/>
    <property type="match status" value="1"/>
</dbReference>
<dbReference type="PROSITE" id="PS50006">
    <property type="entry name" value="FHA_DOMAIN"/>
    <property type="match status" value="1"/>
</dbReference>
<protein>
    <submittedName>
        <fullName evidence="2">FHA domain-containing protein</fullName>
    </submittedName>
</protein>
<dbReference type="Proteomes" id="UP001607125">
    <property type="component" value="Unassembled WGS sequence"/>
</dbReference>
<proteinExistence type="predicted"/>
<sequence length="316" mass="35663">MAISIHLVSIPEQEAVASRIVHLPEEGGVIGRSPDCDVVLPDHSSRISRKHAAITLTSDGYFIQDLSRNGINLNDKSVQGGLQLPVSDGDIITIADYSLLVSTLTASKAPAANKEVDVLDTLSFNIDASDDVDFLETSSLSSIQVEPMANEFSTQNVLAEDPFSTDPFEGFEQEEISRFEEPVNNVQHVNFSEETVPSSTIEFVPMNRENDDITSSLQQLIALSKENQSLLQNPSFQHDQLFTALEQTIEQFLDEFCPEQLESQFNEYVGNSLFVNKEKRYWRIYRKTFERRQKNGDFRRQFKALFIENMQRGGED</sequence>
<dbReference type="CDD" id="cd00060">
    <property type="entry name" value="FHA"/>
    <property type="match status" value="1"/>
</dbReference>
<dbReference type="Pfam" id="PF20232">
    <property type="entry name" value="T6SS_FHA_C"/>
    <property type="match status" value="1"/>
</dbReference>
<comment type="caution">
    <text evidence="2">The sequence shown here is derived from an EMBL/GenBank/DDBJ whole genome shotgun (WGS) entry which is preliminary data.</text>
</comment>
<organism evidence="2 3">
    <name type="scientific">Vibrio barjaei</name>
    <dbReference type="NCBI Taxonomy" id="1676683"/>
    <lineage>
        <taxon>Bacteria</taxon>
        <taxon>Pseudomonadati</taxon>
        <taxon>Pseudomonadota</taxon>
        <taxon>Gammaproteobacteria</taxon>
        <taxon>Vibrionales</taxon>
        <taxon>Vibrionaceae</taxon>
        <taxon>Vibrio</taxon>
    </lineage>
</organism>
<dbReference type="Gene3D" id="2.60.200.20">
    <property type="match status" value="1"/>
</dbReference>
<name>A0ABW7IJ13_9VIBR</name>
<dbReference type="EMBL" id="JBIHSF010000008">
    <property type="protein sequence ID" value="MFH0261009.1"/>
    <property type="molecule type" value="Genomic_DNA"/>
</dbReference>
<dbReference type="InterPro" id="IPR046883">
    <property type="entry name" value="T6SS_FHA_C"/>
</dbReference>